<organism evidence="2 3">
    <name type="scientific">Actinomycetospora cinnamomea</name>
    <dbReference type="NCBI Taxonomy" id="663609"/>
    <lineage>
        <taxon>Bacteria</taxon>
        <taxon>Bacillati</taxon>
        <taxon>Actinomycetota</taxon>
        <taxon>Actinomycetes</taxon>
        <taxon>Pseudonocardiales</taxon>
        <taxon>Pseudonocardiaceae</taxon>
        <taxon>Actinomycetospora</taxon>
    </lineage>
</organism>
<accession>A0A2U1EWF4</accession>
<dbReference type="Proteomes" id="UP000245639">
    <property type="component" value="Unassembled WGS sequence"/>
</dbReference>
<feature type="compositionally biased region" description="Polar residues" evidence="1">
    <location>
        <begin position="1"/>
        <end position="11"/>
    </location>
</feature>
<evidence type="ECO:0000256" key="1">
    <source>
        <dbReference type="SAM" id="MobiDB-lite"/>
    </source>
</evidence>
<protein>
    <submittedName>
        <fullName evidence="2">Uncharacterized protein</fullName>
    </submittedName>
</protein>
<evidence type="ECO:0000313" key="3">
    <source>
        <dbReference type="Proteomes" id="UP000245639"/>
    </source>
</evidence>
<dbReference type="AlphaFoldDB" id="A0A2U1EWF4"/>
<comment type="caution">
    <text evidence="2">The sequence shown here is derived from an EMBL/GenBank/DDBJ whole genome shotgun (WGS) entry which is preliminary data.</text>
</comment>
<dbReference type="EMBL" id="QEKW01000018">
    <property type="protein sequence ID" value="PVZ04264.1"/>
    <property type="molecule type" value="Genomic_DNA"/>
</dbReference>
<feature type="compositionally biased region" description="Basic and acidic residues" evidence="1">
    <location>
        <begin position="44"/>
        <end position="56"/>
    </location>
</feature>
<dbReference type="RefSeq" id="WP_116710675.1">
    <property type="nucleotide sequence ID" value="NZ_QEKW01000018.1"/>
</dbReference>
<proteinExistence type="predicted"/>
<evidence type="ECO:0000313" key="2">
    <source>
        <dbReference type="EMBL" id="PVZ04264.1"/>
    </source>
</evidence>
<feature type="region of interest" description="Disordered" evidence="1">
    <location>
        <begin position="1"/>
        <end position="79"/>
    </location>
</feature>
<reference evidence="2 3" key="1">
    <citation type="submission" date="2018-04" db="EMBL/GenBank/DDBJ databases">
        <title>Genomic Encyclopedia of Type Strains, Phase IV (KMG-IV): sequencing the most valuable type-strain genomes for metagenomic binning, comparative biology and taxonomic classification.</title>
        <authorList>
            <person name="Goeker M."/>
        </authorList>
    </citation>
    <scope>NUCLEOTIDE SEQUENCE [LARGE SCALE GENOMIC DNA]</scope>
    <source>
        <strain evidence="2 3">DSM 45771</strain>
    </source>
</reference>
<keyword evidence="3" id="KW-1185">Reference proteome</keyword>
<feature type="compositionally biased region" description="Pro residues" evidence="1">
    <location>
        <begin position="57"/>
        <end position="73"/>
    </location>
</feature>
<name>A0A2U1EWF4_9PSEU</name>
<gene>
    <name evidence="2" type="ORF">C8D89_11852</name>
</gene>
<sequence length="195" mass="20229">MSTEAAMPTTNDDPAPDAEPEVPGTSSGPVAVPDDTSGGALAARLREARARLEPERPSIPAPRSPEGVVPPPVFGRGAGAPAADLVRAVDDLLARLVDLEDDAQDPDSRALVRALELVATGVPDAGWSADERLEGEALRGAAELAGPLHDDAAALLERLDAEERPASAVEVDAVVAALRVARMVLDLESFARQVR</sequence>